<comment type="caution">
    <text evidence="3">The sequence shown here is derived from an EMBL/GenBank/DDBJ whole genome shotgun (WGS) entry which is preliminary data.</text>
</comment>
<sequence length="325" mass="37545">MINFDYWQQRERERERYLDSSIDRANKIIIQQLEEAKKEIQNLINSFWVKYADKNGITVNQAYQMADRMDVQAFAKQAQKYVEEHNMSATANRQMSLYNLKMKVSRYQLLLNQINLELAKLCDNNIDTMKDTLTDNAKQDLQTMQQALGLSNSYLVKALPGIVYANHDNATFMDRWYNTGNNIYSALDKTLRAAIINGDNPTKFAGKLAKAFEVAPYEARRLLITESSFAHQKIQQKCYDKANVDEYVYVAESTACDTCKLLNRKHFKVSEMEPGENAQPMHPNCRCSTAPYDPSQEDDAFQKQLEEARKFKEANKHLGKPSDEN</sequence>
<dbReference type="NCBIfam" id="TIGR01641">
    <property type="entry name" value="phageSPP1_gp7"/>
    <property type="match status" value="1"/>
</dbReference>
<proteinExistence type="predicted"/>
<gene>
    <name evidence="3" type="ORF">LAV01_11050</name>
</gene>
<reference evidence="3 4" key="1">
    <citation type="submission" date="2019-07" db="EMBL/GenBank/DDBJ databases">
        <title>Whole genome shotgun sequence of Lactobacillus aviarius subsp. aviarius NBRC 102162.</title>
        <authorList>
            <person name="Hosoyama A."/>
            <person name="Uohara A."/>
            <person name="Ohji S."/>
            <person name="Ichikawa N."/>
        </authorList>
    </citation>
    <scope>NUCLEOTIDE SEQUENCE [LARGE SCALE GENOMIC DNA]</scope>
    <source>
        <strain evidence="3 4">NBRC 102162</strain>
    </source>
</reference>
<protein>
    <submittedName>
        <fullName evidence="3">Phage head morphogenesis protein</fullName>
    </submittedName>
</protein>
<dbReference type="Pfam" id="PF04233">
    <property type="entry name" value="Phage_Mu_F"/>
    <property type="match status" value="1"/>
</dbReference>
<keyword evidence="4" id="KW-1185">Reference proteome</keyword>
<evidence type="ECO:0000313" key="3">
    <source>
        <dbReference type="EMBL" id="GEK42273.1"/>
    </source>
</evidence>
<dbReference type="RefSeq" id="WP_057827524.1">
    <property type="nucleotide sequence ID" value="NZ_BAAACL010000017.1"/>
</dbReference>
<evidence type="ECO:0000313" key="4">
    <source>
        <dbReference type="Proteomes" id="UP000321722"/>
    </source>
</evidence>
<dbReference type="Proteomes" id="UP000321722">
    <property type="component" value="Unassembled WGS sequence"/>
</dbReference>
<dbReference type="EMBL" id="BJUI01000016">
    <property type="protein sequence ID" value="GEK42273.1"/>
    <property type="molecule type" value="Genomic_DNA"/>
</dbReference>
<organism evidence="3 4">
    <name type="scientific">Ligilactobacillus aviarius</name>
    <dbReference type="NCBI Taxonomy" id="1606"/>
    <lineage>
        <taxon>Bacteria</taxon>
        <taxon>Bacillati</taxon>
        <taxon>Bacillota</taxon>
        <taxon>Bacilli</taxon>
        <taxon>Lactobacillales</taxon>
        <taxon>Lactobacillaceae</taxon>
        <taxon>Ligilactobacillus</taxon>
    </lineage>
</organism>
<feature type="region of interest" description="Disordered" evidence="1">
    <location>
        <begin position="273"/>
        <end position="300"/>
    </location>
</feature>
<evidence type="ECO:0000259" key="2">
    <source>
        <dbReference type="Pfam" id="PF04233"/>
    </source>
</evidence>
<dbReference type="GeneID" id="29933863"/>
<dbReference type="InterPro" id="IPR006528">
    <property type="entry name" value="Phage_head_morphogenesis_dom"/>
</dbReference>
<evidence type="ECO:0000256" key="1">
    <source>
        <dbReference type="SAM" id="MobiDB-lite"/>
    </source>
</evidence>
<feature type="domain" description="Phage head morphogenesis" evidence="2">
    <location>
        <begin position="188"/>
        <end position="289"/>
    </location>
</feature>
<accession>A0A510WSS8</accession>
<dbReference type="AlphaFoldDB" id="A0A510WSS8"/>
<name>A0A510WSS8_9LACO</name>